<dbReference type="AlphaFoldDB" id="E8N3K6"/>
<dbReference type="PANTHER" id="PTHR43877">
    <property type="entry name" value="AMINOALKYLPHOSPHONATE N-ACETYLTRANSFERASE-RELATED-RELATED"/>
    <property type="match status" value="1"/>
</dbReference>
<dbReference type="HOGENOM" id="CLU_1493242_0_0_0"/>
<dbReference type="STRING" id="926569.ANT_09860"/>
<evidence type="ECO:0000313" key="4">
    <source>
        <dbReference type="EMBL" id="BAJ63020.1"/>
    </source>
</evidence>
<dbReference type="KEGG" id="atm:ANT_09860"/>
<dbReference type="Pfam" id="PF00583">
    <property type="entry name" value="Acetyltransf_1"/>
    <property type="match status" value="1"/>
</dbReference>
<keyword evidence="2" id="KW-0012">Acyltransferase</keyword>
<dbReference type="InterPro" id="IPR000182">
    <property type="entry name" value="GNAT_dom"/>
</dbReference>
<keyword evidence="1" id="KW-0808">Transferase</keyword>
<accession>E8N3K6</accession>
<dbReference type="RefSeq" id="WP_013559411.1">
    <property type="nucleotide sequence ID" value="NC_014960.1"/>
</dbReference>
<evidence type="ECO:0000313" key="5">
    <source>
        <dbReference type="Proteomes" id="UP000008922"/>
    </source>
</evidence>
<sequence>MPQVAIRPAISSDLSALSQILLSYYTVRVWQMDRSMEEEQIQVRFREVRLPREVLVEYPRTIEDIFQEGWLEKGIFLTASLANVPVGFARLALEVTSGNLWVKDLGVRHDVRRQGVGTALLIAVQDYALERKYRRILLEMQSKNYPAIQLAKKLGYEFSGYSDAYYANQDIALFFAQSLH</sequence>
<dbReference type="EMBL" id="AP012029">
    <property type="protein sequence ID" value="BAJ63020.1"/>
    <property type="molecule type" value="Genomic_DNA"/>
</dbReference>
<dbReference type="InterPro" id="IPR050832">
    <property type="entry name" value="Bact_Acetyltransf"/>
</dbReference>
<dbReference type="CDD" id="cd04301">
    <property type="entry name" value="NAT_SF"/>
    <property type="match status" value="1"/>
</dbReference>
<keyword evidence="5" id="KW-1185">Reference proteome</keyword>
<dbReference type="SUPFAM" id="SSF55729">
    <property type="entry name" value="Acyl-CoA N-acyltransferases (Nat)"/>
    <property type="match status" value="1"/>
</dbReference>
<feature type="domain" description="N-acetyltransferase" evidence="3">
    <location>
        <begin position="27"/>
        <end position="180"/>
    </location>
</feature>
<dbReference type="OrthoDB" id="160769at2"/>
<proteinExistence type="predicted"/>
<dbReference type="Gene3D" id="3.40.630.30">
    <property type="match status" value="1"/>
</dbReference>
<gene>
    <name evidence="4" type="ordered locus">ANT_09860</name>
</gene>
<dbReference type="PROSITE" id="PS51186">
    <property type="entry name" value="GNAT"/>
    <property type="match status" value="1"/>
</dbReference>
<dbReference type="Proteomes" id="UP000008922">
    <property type="component" value="Chromosome"/>
</dbReference>
<dbReference type="InParanoid" id="E8N3K6"/>
<evidence type="ECO:0000256" key="1">
    <source>
        <dbReference type="ARBA" id="ARBA00022679"/>
    </source>
</evidence>
<dbReference type="GO" id="GO:0016747">
    <property type="term" value="F:acyltransferase activity, transferring groups other than amino-acyl groups"/>
    <property type="evidence" value="ECO:0007669"/>
    <property type="project" value="InterPro"/>
</dbReference>
<name>E8N3K6_ANATU</name>
<dbReference type="InterPro" id="IPR016181">
    <property type="entry name" value="Acyl_CoA_acyltransferase"/>
</dbReference>
<evidence type="ECO:0000256" key="2">
    <source>
        <dbReference type="ARBA" id="ARBA00023315"/>
    </source>
</evidence>
<reference evidence="4 5" key="1">
    <citation type="submission" date="2010-12" db="EMBL/GenBank/DDBJ databases">
        <title>Whole genome sequence of Anaerolinea thermophila UNI-1.</title>
        <authorList>
            <person name="Narita-Yamada S."/>
            <person name="Kishi E."/>
            <person name="Watanabe Y."/>
            <person name="Takasaki K."/>
            <person name="Ankai A."/>
            <person name="Oguchi A."/>
            <person name="Fukui S."/>
            <person name="Takahashi M."/>
            <person name="Yashiro I."/>
            <person name="Hosoyama A."/>
            <person name="Sekiguchi Y."/>
            <person name="Hanada S."/>
            <person name="Fujita N."/>
        </authorList>
    </citation>
    <scope>NUCLEOTIDE SEQUENCE [LARGE SCALE GENOMIC DNA]</scope>
    <source>
        <strain evidence="5">DSM 14523 / JCM 11388 / NBRC 100420 / UNI-1</strain>
    </source>
</reference>
<evidence type="ECO:0000259" key="3">
    <source>
        <dbReference type="PROSITE" id="PS51186"/>
    </source>
</evidence>
<dbReference type="eggNOG" id="COG0456">
    <property type="taxonomic scope" value="Bacteria"/>
</dbReference>
<organism evidence="4 5">
    <name type="scientific">Anaerolinea thermophila (strain DSM 14523 / JCM 11388 / NBRC 100420 / UNI-1)</name>
    <dbReference type="NCBI Taxonomy" id="926569"/>
    <lineage>
        <taxon>Bacteria</taxon>
        <taxon>Bacillati</taxon>
        <taxon>Chloroflexota</taxon>
        <taxon>Anaerolineae</taxon>
        <taxon>Anaerolineales</taxon>
        <taxon>Anaerolineaceae</taxon>
        <taxon>Anaerolinea</taxon>
    </lineage>
</organism>
<protein>
    <recommendedName>
        <fullName evidence="3">N-acetyltransferase domain-containing protein</fullName>
    </recommendedName>
</protein>